<dbReference type="GO" id="GO:0016787">
    <property type="term" value="F:hydrolase activity"/>
    <property type="evidence" value="ECO:0007669"/>
    <property type="project" value="UniProtKB-KW"/>
</dbReference>
<evidence type="ECO:0000259" key="1">
    <source>
        <dbReference type="Pfam" id="PF00975"/>
    </source>
</evidence>
<dbReference type="EMBL" id="KZ613535">
    <property type="protein sequence ID" value="PMD13175.1"/>
    <property type="molecule type" value="Genomic_DNA"/>
</dbReference>
<dbReference type="InterPro" id="IPR029058">
    <property type="entry name" value="AB_hydrolase_fold"/>
</dbReference>
<evidence type="ECO:0000313" key="2">
    <source>
        <dbReference type="EMBL" id="PMD13175.1"/>
    </source>
</evidence>
<dbReference type="SUPFAM" id="SSF53474">
    <property type="entry name" value="alpha/beta-Hydrolases"/>
    <property type="match status" value="1"/>
</dbReference>
<dbReference type="OrthoDB" id="10253869at2759"/>
<dbReference type="AlphaFoldDB" id="A0A2J6PGI3"/>
<dbReference type="InterPro" id="IPR001031">
    <property type="entry name" value="Thioesterase"/>
</dbReference>
<proteinExistence type="predicted"/>
<dbReference type="Gene3D" id="3.40.50.1820">
    <property type="entry name" value="alpha/beta hydrolase"/>
    <property type="match status" value="1"/>
</dbReference>
<protein>
    <submittedName>
        <fullName evidence="2">Alpha/beta-hydrolase</fullName>
    </submittedName>
</protein>
<keyword evidence="2" id="KW-0378">Hydrolase</keyword>
<accession>A0A2J6PGI3</accession>
<dbReference type="Proteomes" id="UP000235672">
    <property type="component" value="Unassembled WGS sequence"/>
</dbReference>
<sequence>MSAVLEKIDEPEQGLSSTTPLVLIHDGSGTIFHYYMLGPLNRTVYGVAYPYFDNQTMPPGGLHQLATEYAEAIRETIGKGSVIVGGWSFGGNISLEISRILEADSCLNVTGLLMIDTYCPWPAETYQTTQPLKPSFRESTIQKTKDKVKRSYENARNMLLSWEKPPTFSVPRAVMIRASNTTLETDSSINSRLLQDTNDQLGWSEYRSVHFLSTIDVPGNHFNMFDDSMLDNLTEKINVACIMLEEAILSHTI</sequence>
<reference evidence="2 3" key="1">
    <citation type="submission" date="2016-05" db="EMBL/GenBank/DDBJ databases">
        <title>A degradative enzymes factory behind the ericoid mycorrhizal symbiosis.</title>
        <authorList>
            <consortium name="DOE Joint Genome Institute"/>
            <person name="Martino E."/>
            <person name="Morin E."/>
            <person name="Grelet G."/>
            <person name="Kuo A."/>
            <person name="Kohler A."/>
            <person name="Daghino S."/>
            <person name="Barry K."/>
            <person name="Choi C."/>
            <person name="Cichocki N."/>
            <person name="Clum A."/>
            <person name="Copeland A."/>
            <person name="Hainaut M."/>
            <person name="Haridas S."/>
            <person name="Labutti K."/>
            <person name="Lindquist E."/>
            <person name="Lipzen A."/>
            <person name="Khouja H.-R."/>
            <person name="Murat C."/>
            <person name="Ohm R."/>
            <person name="Olson A."/>
            <person name="Spatafora J."/>
            <person name="Veneault-Fourrey C."/>
            <person name="Henrissat B."/>
            <person name="Grigoriev I."/>
            <person name="Martin F."/>
            <person name="Perotto S."/>
        </authorList>
    </citation>
    <scope>NUCLEOTIDE SEQUENCE [LARGE SCALE GENOMIC DNA]</scope>
    <source>
        <strain evidence="2 3">UAMH 7357</strain>
    </source>
</reference>
<evidence type="ECO:0000313" key="3">
    <source>
        <dbReference type="Proteomes" id="UP000235672"/>
    </source>
</evidence>
<organism evidence="2 3">
    <name type="scientific">Hyaloscypha hepaticicola</name>
    <dbReference type="NCBI Taxonomy" id="2082293"/>
    <lineage>
        <taxon>Eukaryota</taxon>
        <taxon>Fungi</taxon>
        <taxon>Dikarya</taxon>
        <taxon>Ascomycota</taxon>
        <taxon>Pezizomycotina</taxon>
        <taxon>Leotiomycetes</taxon>
        <taxon>Helotiales</taxon>
        <taxon>Hyaloscyphaceae</taxon>
        <taxon>Hyaloscypha</taxon>
    </lineage>
</organism>
<keyword evidence="3" id="KW-1185">Reference proteome</keyword>
<dbReference type="Pfam" id="PF00975">
    <property type="entry name" value="Thioesterase"/>
    <property type="match status" value="1"/>
</dbReference>
<name>A0A2J6PGI3_9HELO</name>
<feature type="domain" description="Thioesterase" evidence="1">
    <location>
        <begin position="20"/>
        <end position="238"/>
    </location>
</feature>
<gene>
    <name evidence="2" type="ORF">NA56DRAFT_612574</name>
</gene>
<dbReference type="STRING" id="1745343.A0A2J6PGI3"/>